<dbReference type="AlphaFoldDB" id="A0A829YMC8"/>
<evidence type="ECO:0000256" key="3">
    <source>
        <dbReference type="ARBA" id="ARBA00018024"/>
    </source>
</evidence>
<dbReference type="EMBL" id="BLJN01000008">
    <property type="protein sequence ID" value="GFE84400.1"/>
    <property type="molecule type" value="Genomic_DNA"/>
</dbReference>
<dbReference type="Proteomes" id="UP000445000">
    <property type="component" value="Unassembled WGS sequence"/>
</dbReference>
<accession>A0A829YMC8</accession>
<keyword evidence="4 5" id="KW-0975">Bacterial flagellum</keyword>
<gene>
    <name evidence="5" type="primary">fliE</name>
    <name evidence="6" type="ORF">GCM10011487_64000</name>
</gene>
<reference evidence="7" key="1">
    <citation type="submission" date="2020-01" db="EMBL/GenBank/DDBJ databases">
        <title>'Steroidobacter agaridevorans' sp. nov., agar-degrading bacteria isolated from rhizosphere soils.</title>
        <authorList>
            <person name="Ikenaga M."/>
            <person name="Kataoka M."/>
            <person name="Murouchi A."/>
            <person name="Katsuragi S."/>
            <person name="Sakai M."/>
        </authorList>
    </citation>
    <scope>NUCLEOTIDE SEQUENCE [LARGE SCALE GENOMIC DNA]</scope>
    <source>
        <strain evidence="7">YU21-B</strain>
    </source>
</reference>
<dbReference type="GO" id="GO:0005198">
    <property type="term" value="F:structural molecule activity"/>
    <property type="evidence" value="ECO:0007669"/>
    <property type="project" value="InterPro"/>
</dbReference>
<proteinExistence type="inferred from homology"/>
<dbReference type="PANTHER" id="PTHR34653">
    <property type="match status" value="1"/>
</dbReference>
<dbReference type="PANTHER" id="PTHR34653:SF1">
    <property type="entry name" value="FLAGELLAR HOOK-BASAL BODY COMPLEX PROTEIN FLIE"/>
    <property type="match status" value="1"/>
</dbReference>
<dbReference type="Pfam" id="PF02049">
    <property type="entry name" value="FliE"/>
    <property type="match status" value="1"/>
</dbReference>
<evidence type="ECO:0000256" key="1">
    <source>
        <dbReference type="ARBA" id="ARBA00004117"/>
    </source>
</evidence>
<comment type="caution">
    <text evidence="6">The sequence shown here is derived from an EMBL/GenBank/DDBJ whole genome shotgun (WGS) entry which is preliminary data.</text>
</comment>
<evidence type="ECO:0000313" key="6">
    <source>
        <dbReference type="EMBL" id="GFE84400.1"/>
    </source>
</evidence>
<protein>
    <recommendedName>
        <fullName evidence="3 5">Flagellar hook-basal body complex protein FliE</fullName>
    </recommendedName>
</protein>
<evidence type="ECO:0000256" key="2">
    <source>
        <dbReference type="ARBA" id="ARBA00009272"/>
    </source>
</evidence>
<dbReference type="GO" id="GO:0071973">
    <property type="term" value="P:bacterial-type flagellum-dependent cell motility"/>
    <property type="evidence" value="ECO:0007669"/>
    <property type="project" value="InterPro"/>
</dbReference>
<evidence type="ECO:0000256" key="4">
    <source>
        <dbReference type="ARBA" id="ARBA00023143"/>
    </source>
</evidence>
<dbReference type="InterPro" id="IPR001624">
    <property type="entry name" value="FliE"/>
</dbReference>
<dbReference type="HAMAP" id="MF_00724">
    <property type="entry name" value="FliE"/>
    <property type="match status" value="1"/>
</dbReference>
<dbReference type="GO" id="GO:0003774">
    <property type="term" value="F:cytoskeletal motor activity"/>
    <property type="evidence" value="ECO:0007669"/>
    <property type="project" value="InterPro"/>
</dbReference>
<name>A0A829YMC8_9GAMM</name>
<evidence type="ECO:0000256" key="5">
    <source>
        <dbReference type="HAMAP-Rule" id="MF_00724"/>
    </source>
</evidence>
<comment type="subcellular location">
    <subcellularLocation>
        <location evidence="1 5">Bacterial flagellum basal body</location>
    </subcellularLocation>
</comment>
<evidence type="ECO:0000313" key="7">
    <source>
        <dbReference type="Proteomes" id="UP000445000"/>
    </source>
</evidence>
<keyword evidence="7" id="KW-1185">Reference proteome</keyword>
<organism evidence="6 7">
    <name type="scientific">Steroidobacter agaridevorans</name>
    <dbReference type="NCBI Taxonomy" id="2695856"/>
    <lineage>
        <taxon>Bacteria</taxon>
        <taxon>Pseudomonadati</taxon>
        <taxon>Pseudomonadota</taxon>
        <taxon>Gammaproteobacteria</taxon>
        <taxon>Steroidobacterales</taxon>
        <taxon>Steroidobacteraceae</taxon>
        <taxon>Steroidobacter</taxon>
    </lineage>
</organism>
<comment type="similarity">
    <text evidence="2 5">Belongs to the FliE family.</text>
</comment>
<dbReference type="GO" id="GO:0009425">
    <property type="term" value="C:bacterial-type flagellum basal body"/>
    <property type="evidence" value="ECO:0007669"/>
    <property type="project" value="UniProtKB-SubCell"/>
</dbReference>
<sequence>MPVTQFSQSPMAAAIEAVQSRIADDAASLRQAAPLPAAADDQFQTVAGFGSFFERAVHNVDALDRAAGEKMAAVDAGRSDDLVGAMLASQQASLSFSMLMQARNKIVGAMEDLIKLPL</sequence>